<accession>A0A9P4IGH0</accession>
<name>A0A9P4IGH0_9PEZI</name>
<gene>
    <name evidence="2" type="ORF">NA57DRAFT_76094</name>
</gene>
<dbReference type="PANTHER" id="PTHR37544:SF3">
    <property type="entry name" value="SPRAY"/>
    <property type="match status" value="1"/>
</dbReference>
<dbReference type="Pfam" id="PF11915">
    <property type="entry name" value="DUF3433"/>
    <property type="match status" value="1"/>
</dbReference>
<dbReference type="InterPro" id="IPR021840">
    <property type="entry name" value="DUF3433"/>
</dbReference>
<dbReference type="EMBL" id="ML978126">
    <property type="protein sequence ID" value="KAF2098858.1"/>
    <property type="molecule type" value="Genomic_DNA"/>
</dbReference>
<sequence>MSSTQTGATTSQKPILANSNKNWKPWKLQLWFTIPVLLIDVGIIAAIIALERVSAARNGLVSVPSISATSLTSFSIKSAWSYGLLWTTLPSFLMSLYLLAWDTTVSATADRQPFVELRRPSEEATNVRRTIMLDYRGYPKFYNWGVAFRHHHWLIGCAMLLSLICSIALVPLTAHLLVSASTQTSSILRVHPSSQFNDSAVTAQTDLQPAISIATALRVYGAPPLPWMTTEYGFGTFSNDTAGNGNMTVDVSAYSAYLDCQIMDSSQYSMNLSDGSVTIDINDRGCNVPTFPMPVASSTHLYLHTWNTQECTISARYSRFGLISGEYSKSAVDNLANLTVLSCIPEYWNTSGSLTVQTQRGVSPRFISFDARNASMIRPFSYKVFEDTLPDYQAFDPTNTIVGDAFGRLVYDYSTLQNNLAPLDQTSIKNSAEDVFTAIYASLAATTFLQPTAAVSASTASFSKAETRLFVVTPVAYTMVGILALVLICHSFLIWHAERSRSILSGEEPVGLLGAAALLDGGDVLKCAEDFRRKHPEVVEMRNS</sequence>
<keyword evidence="1" id="KW-1133">Transmembrane helix</keyword>
<reference evidence="2" key="1">
    <citation type="journal article" date="2020" name="Stud. Mycol.">
        <title>101 Dothideomycetes genomes: a test case for predicting lifestyles and emergence of pathogens.</title>
        <authorList>
            <person name="Haridas S."/>
            <person name="Albert R."/>
            <person name="Binder M."/>
            <person name="Bloem J."/>
            <person name="Labutti K."/>
            <person name="Salamov A."/>
            <person name="Andreopoulos B."/>
            <person name="Baker S."/>
            <person name="Barry K."/>
            <person name="Bills G."/>
            <person name="Bluhm B."/>
            <person name="Cannon C."/>
            <person name="Castanera R."/>
            <person name="Culley D."/>
            <person name="Daum C."/>
            <person name="Ezra D."/>
            <person name="Gonzalez J."/>
            <person name="Henrissat B."/>
            <person name="Kuo A."/>
            <person name="Liang C."/>
            <person name="Lipzen A."/>
            <person name="Lutzoni F."/>
            <person name="Magnuson J."/>
            <person name="Mondo S."/>
            <person name="Nolan M."/>
            <person name="Ohm R."/>
            <person name="Pangilinan J."/>
            <person name="Park H.-J."/>
            <person name="Ramirez L."/>
            <person name="Alfaro M."/>
            <person name="Sun H."/>
            <person name="Tritt A."/>
            <person name="Yoshinaga Y."/>
            <person name="Zwiers L.-H."/>
            <person name="Turgeon B."/>
            <person name="Goodwin S."/>
            <person name="Spatafora J."/>
            <person name="Crous P."/>
            <person name="Grigoriev I."/>
        </authorList>
    </citation>
    <scope>NUCLEOTIDE SEQUENCE</scope>
    <source>
        <strain evidence="2">CBS 133067</strain>
    </source>
</reference>
<keyword evidence="1" id="KW-0812">Transmembrane</keyword>
<protein>
    <submittedName>
        <fullName evidence="2">Uncharacterized protein</fullName>
    </submittedName>
</protein>
<dbReference type="OrthoDB" id="3522351at2759"/>
<keyword evidence="3" id="KW-1185">Reference proteome</keyword>
<dbReference type="AlphaFoldDB" id="A0A9P4IGH0"/>
<feature type="transmembrane region" description="Helical" evidence="1">
    <location>
        <begin position="475"/>
        <end position="495"/>
    </location>
</feature>
<dbReference type="PANTHER" id="PTHR37544">
    <property type="entry name" value="SPRAY-RELATED"/>
    <property type="match status" value="1"/>
</dbReference>
<evidence type="ECO:0000313" key="3">
    <source>
        <dbReference type="Proteomes" id="UP000799772"/>
    </source>
</evidence>
<evidence type="ECO:0000313" key="2">
    <source>
        <dbReference type="EMBL" id="KAF2098858.1"/>
    </source>
</evidence>
<proteinExistence type="predicted"/>
<evidence type="ECO:0000256" key="1">
    <source>
        <dbReference type="SAM" id="Phobius"/>
    </source>
</evidence>
<dbReference type="Proteomes" id="UP000799772">
    <property type="component" value="Unassembled WGS sequence"/>
</dbReference>
<comment type="caution">
    <text evidence="2">The sequence shown here is derived from an EMBL/GenBank/DDBJ whole genome shotgun (WGS) entry which is preliminary data.</text>
</comment>
<organism evidence="2 3">
    <name type="scientific">Rhizodiscina lignyota</name>
    <dbReference type="NCBI Taxonomy" id="1504668"/>
    <lineage>
        <taxon>Eukaryota</taxon>
        <taxon>Fungi</taxon>
        <taxon>Dikarya</taxon>
        <taxon>Ascomycota</taxon>
        <taxon>Pezizomycotina</taxon>
        <taxon>Dothideomycetes</taxon>
        <taxon>Pleosporomycetidae</taxon>
        <taxon>Aulographales</taxon>
        <taxon>Rhizodiscinaceae</taxon>
        <taxon>Rhizodiscina</taxon>
    </lineage>
</organism>
<feature type="transmembrane region" description="Helical" evidence="1">
    <location>
        <begin position="153"/>
        <end position="178"/>
    </location>
</feature>
<feature type="transmembrane region" description="Helical" evidence="1">
    <location>
        <begin position="28"/>
        <end position="50"/>
    </location>
</feature>
<keyword evidence="1" id="KW-0472">Membrane</keyword>
<feature type="transmembrane region" description="Helical" evidence="1">
    <location>
        <begin position="79"/>
        <end position="100"/>
    </location>
</feature>